<gene>
    <name evidence="2" type="ORF">LEP1GSC008_0152</name>
</gene>
<dbReference type="AlphaFoldDB" id="M6FCI2"/>
<evidence type="ECO:0000313" key="3">
    <source>
        <dbReference type="Proteomes" id="UP000011980"/>
    </source>
</evidence>
<sequence length="151" mass="17698">MIHVQKDSPLAELIVDAAFYTIINYIVNSFLILYFFETQTTTLCKIIIAIWTLILFPAFLPFISSFLLKTQFIRRFTNVGPIPKPWDYYFAQKRSAWIIIHLKNGKKIGGYYGNKSFASSYPHDEQLYIEEIWRISKKENFKKKINKSGGN</sequence>
<comment type="caution">
    <text evidence="2">The sequence shown here is derived from an EMBL/GenBank/DDBJ whole genome shotgun (WGS) entry which is preliminary data.</text>
</comment>
<accession>M6FCI2</accession>
<dbReference type="PATRIC" id="fig|1240687.3.peg.178"/>
<evidence type="ECO:0000313" key="2">
    <source>
        <dbReference type="EMBL" id="EMK26130.1"/>
    </source>
</evidence>
<dbReference type="Proteomes" id="UP000011980">
    <property type="component" value="Unassembled WGS sequence"/>
</dbReference>
<dbReference type="InterPro" id="IPR045919">
    <property type="entry name" value="DUF6338"/>
</dbReference>
<feature type="transmembrane region" description="Helical" evidence="1">
    <location>
        <begin position="17"/>
        <end position="36"/>
    </location>
</feature>
<keyword evidence="1" id="KW-1133">Transmembrane helix</keyword>
<keyword evidence="1" id="KW-0472">Membrane</keyword>
<protein>
    <submittedName>
        <fullName evidence="2">Uncharacterized protein</fullName>
    </submittedName>
</protein>
<reference evidence="2 3" key="1">
    <citation type="submission" date="2013-01" db="EMBL/GenBank/DDBJ databases">
        <authorList>
            <person name="Harkins D.M."/>
            <person name="Durkin A.S."/>
            <person name="Brinkac L.M."/>
            <person name="Haft D.H."/>
            <person name="Selengut J.D."/>
            <person name="Sanka R."/>
            <person name="DePew J."/>
            <person name="Purushe J."/>
            <person name="Galloway R.L."/>
            <person name="Vinetz J.M."/>
            <person name="Sutton G.G."/>
            <person name="Nierman W.C."/>
            <person name="Fouts D.E."/>
        </authorList>
    </citation>
    <scope>NUCLEOTIDE SEQUENCE [LARGE SCALE GENOMIC DNA]</scope>
    <source>
        <strain evidence="2 3">Nikolaevo</strain>
    </source>
</reference>
<proteinExistence type="predicted"/>
<organism evidence="2 3">
    <name type="scientific">Leptospira kirschneri serovar Bulgarica str. Nikolaevo</name>
    <dbReference type="NCBI Taxonomy" id="1240687"/>
    <lineage>
        <taxon>Bacteria</taxon>
        <taxon>Pseudomonadati</taxon>
        <taxon>Spirochaetota</taxon>
        <taxon>Spirochaetia</taxon>
        <taxon>Leptospirales</taxon>
        <taxon>Leptospiraceae</taxon>
        <taxon>Leptospira</taxon>
    </lineage>
</organism>
<evidence type="ECO:0000256" key="1">
    <source>
        <dbReference type="SAM" id="Phobius"/>
    </source>
</evidence>
<name>M6FCI2_9LEPT</name>
<keyword evidence="1" id="KW-0812">Transmembrane</keyword>
<dbReference type="Pfam" id="PF19865">
    <property type="entry name" value="DUF6338"/>
    <property type="match status" value="1"/>
</dbReference>
<dbReference type="EMBL" id="ANCE01000009">
    <property type="protein sequence ID" value="EMK26130.1"/>
    <property type="molecule type" value="Genomic_DNA"/>
</dbReference>
<feature type="transmembrane region" description="Helical" evidence="1">
    <location>
        <begin position="48"/>
        <end position="68"/>
    </location>
</feature>